<evidence type="ECO:0000259" key="3">
    <source>
        <dbReference type="Pfam" id="PF00501"/>
    </source>
</evidence>
<dbReference type="GO" id="GO:0016878">
    <property type="term" value="F:acid-thiol ligase activity"/>
    <property type="evidence" value="ECO:0007669"/>
    <property type="project" value="UniProtKB-ARBA"/>
</dbReference>
<dbReference type="Gene3D" id="3.40.50.12780">
    <property type="entry name" value="N-terminal domain of ligase-like"/>
    <property type="match status" value="1"/>
</dbReference>
<dbReference type="InterPro" id="IPR020845">
    <property type="entry name" value="AMP-binding_CS"/>
</dbReference>
<dbReference type="InterPro" id="IPR025110">
    <property type="entry name" value="AMP-bd_C"/>
</dbReference>
<accession>A0A934X7X1</accession>
<keyword evidence="2 5" id="KW-0436">Ligase</keyword>
<dbReference type="Pfam" id="PF00501">
    <property type="entry name" value="AMP-binding"/>
    <property type="match status" value="1"/>
</dbReference>
<feature type="domain" description="AMP-dependent synthetase/ligase" evidence="3">
    <location>
        <begin position="10"/>
        <end position="375"/>
    </location>
</feature>
<dbReference type="Gene3D" id="3.30.300.30">
    <property type="match status" value="1"/>
</dbReference>
<evidence type="ECO:0000256" key="1">
    <source>
        <dbReference type="ARBA" id="ARBA00006432"/>
    </source>
</evidence>
<dbReference type="InterPro" id="IPR050237">
    <property type="entry name" value="ATP-dep_AMP-bd_enzyme"/>
</dbReference>
<name>A0A934X7X1_9MICO</name>
<reference evidence="5 6" key="1">
    <citation type="submission" date="2020-10" db="EMBL/GenBank/DDBJ databases">
        <title>Connecting structure to function with the recovery of over 1000 high-quality activated sludge metagenome-assembled genomes encoding full-length rRNA genes using long-read sequencing.</title>
        <authorList>
            <person name="Singleton C.M."/>
            <person name="Petriglieri F."/>
            <person name="Kristensen J.M."/>
            <person name="Kirkegaard R.H."/>
            <person name="Michaelsen T.Y."/>
            <person name="Andersen M.H."/>
            <person name="Karst S.M."/>
            <person name="Dueholm M.S."/>
            <person name="Nielsen P.H."/>
            <person name="Albertsen M."/>
        </authorList>
    </citation>
    <scope>NUCLEOTIDE SEQUENCE [LARGE SCALE GENOMIC DNA]</scope>
    <source>
        <strain evidence="5">AalE_18-Q3-R2-46_BAT3C.188</strain>
    </source>
</reference>
<comment type="similarity">
    <text evidence="1">Belongs to the ATP-dependent AMP-binding enzyme family.</text>
</comment>
<dbReference type="InterPro" id="IPR000873">
    <property type="entry name" value="AMP-dep_synth/lig_dom"/>
</dbReference>
<organism evidence="5 6">
    <name type="scientific">Candidatus Phosphoribacter hodrii</name>
    <dbReference type="NCBI Taxonomy" id="2953743"/>
    <lineage>
        <taxon>Bacteria</taxon>
        <taxon>Bacillati</taxon>
        <taxon>Actinomycetota</taxon>
        <taxon>Actinomycetes</taxon>
        <taxon>Micrococcales</taxon>
        <taxon>Dermatophilaceae</taxon>
        <taxon>Candidatus Phosphoribacter</taxon>
    </lineage>
</organism>
<sequence length="510" mass="54852">MTFNLSSILRDSAQRDQEHPAIVTGSERISYGELDRRSDAVAAGLMAAGLEPGGAVMLQLPNVPEFVVSLHGILKAGGVVIPTNTLYKAGELSYVLENASAKHVITVDGSAGEAAEAAAQAGGATLYVLGTVPESLPDGVVARPFSELADHAVPDPKPFIQRDPGDTAVLLYTSGTTGKPKGVQLTHFQLYMNAGAHIGAFEMGPTSKIIAVMPLFHALGLSGILNATVRAGGTVLLLPKFDTEKVLQTIQAEGATHIHGVPTMYHSLLNHPTLANFDTSTLAFCGSAGAAIAAEIIDQVEKTFGVQILEMYGLTESGPVATINMPRDRKPYSIGKAIPGVDIEIWDEQKRRLPRGKLSIGEIMIRGHNTMSGYLNNPEATAAAFTNGWLHTGDLAWMDEEGFLFFADRKKELIIRGGYNVYPREVEEVLYTNPKISEAAVVGVPDERLGEEIKAYLTLKPGEAGTPEEFIDYVKERLAAYKYPRIVEVIAEMPKSATGKILKKELAHRR</sequence>
<dbReference type="Pfam" id="PF13193">
    <property type="entry name" value="AMP-binding_C"/>
    <property type="match status" value="1"/>
</dbReference>
<dbReference type="InterPro" id="IPR042099">
    <property type="entry name" value="ANL_N_sf"/>
</dbReference>
<dbReference type="PROSITE" id="PS00455">
    <property type="entry name" value="AMP_BINDING"/>
    <property type="match status" value="1"/>
</dbReference>
<evidence type="ECO:0000313" key="5">
    <source>
        <dbReference type="EMBL" id="MBK6301903.1"/>
    </source>
</evidence>
<dbReference type="FunFam" id="3.30.300.30:FF:000008">
    <property type="entry name" value="2,3-dihydroxybenzoate-AMP ligase"/>
    <property type="match status" value="1"/>
</dbReference>
<dbReference type="CDD" id="cd05936">
    <property type="entry name" value="FC-FACS_FadD_like"/>
    <property type="match status" value="1"/>
</dbReference>
<evidence type="ECO:0000256" key="2">
    <source>
        <dbReference type="ARBA" id="ARBA00022598"/>
    </source>
</evidence>
<dbReference type="EMBL" id="JADIXZ010000006">
    <property type="protein sequence ID" value="MBK6301903.1"/>
    <property type="molecule type" value="Genomic_DNA"/>
</dbReference>
<evidence type="ECO:0000259" key="4">
    <source>
        <dbReference type="Pfam" id="PF13193"/>
    </source>
</evidence>
<dbReference type="SUPFAM" id="SSF56801">
    <property type="entry name" value="Acetyl-CoA synthetase-like"/>
    <property type="match status" value="1"/>
</dbReference>
<comment type="caution">
    <text evidence="5">The sequence shown here is derived from an EMBL/GenBank/DDBJ whole genome shotgun (WGS) entry which is preliminary data.</text>
</comment>
<evidence type="ECO:0000313" key="6">
    <source>
        <dbReference type="Proteomes" id="UP000718281"/>
    </source>
</evidence>
<dbReference type="Proteomes" id="UP000718281">
    <property type="component" value="Unassembled WGS sequence"/>
</dbReference>
<dbReference type="InterPro" id="IPR045851">
    <property type="entry name" value="AMP-bd_C_sf"/>
</dbReference>
<feature type="domain" description="AMP-binding enzyme C-terminal" evidence="4">
    <location>
        <begin position="425"/>
        <end position="500"/>
    </location>
</feature>
<dbReference type="AlphaFoldDB" id="A0A934X7X1"/>
<protein>
    <submittedName>
        <fullName evidence="5">Long-chain fatty acid--CoA ligase</fullName>
    </submittedName>
</protein>
<gene>
    <name evidence="5" type="ORF">IPF40_12990</name>
</gene>
<dbReference type="PANTHER" id="PTHR43767:SF1">
    <property type="entry name" value="NONRIBOSOMAL PEPTIDE SYNTHASE PES1 (EUROFUNG)-RELATED"/>
    <property type="match status" value="1"/>
</dbReference>
<proteinExistence type="inferred from homology"/>
<dbReference type="PANTHER" id="PTHR43767">
    <property type="entry name" value="LONG-CHAIN-FATTY-ACID--COA LIGASE"/>
    <property type="match status" value="1"/>
</dbReference>